<comment type="caution">
    <text evidence="2">The sequence shown here is derived from an EMBL/GenBank/DDBJ whole genome shotgun (WGS) entry which is preliminary data.</text>
</comment>
<evidence type="ECO:0008006" key="4">
    <source>
        <dbReference type="Google" id="ProtNLM"/>
    </source>
</evidence>
<dbReference type="EMBL" id="BAABBU010000026">
    <property type="protein sequence ID" value="GAA4147275.1"/>
    <property type="molecule type" value="Genomic_DNA"/>
</dbReference>
<evidence type="ECO:0000313" key="3">
    <source>
        <dbReference type="Proteomes" id="UP001501845"/>
    </source>
</evidence>
<sequence>MQTRFAGRSHRRTGDDFGRSVLRVDQAGLAGPGATPRRVDVGCQGSALLPCPWGWLSGAQWKRIRVFRRDGDDPGRPAHCRWSAHSRSADPEKAARQEEALRDLIDHALSRDN</sequence>
<feature type="compositionally biased region" description="Basic and acidic residues" evidence="1">
    <location>
        <begin position="87"/>
        <end position="96"/>
    </location>
</feature>
<accession>A0ABP7Z595</accession>
<organism evidence="2 3">
    <name type="scientific">Streptomyces tunisiensis</name>
    <dbReference type="NCBI Taxonomy" id="948699"/>
    <lineage>
        <taxon>Bacteria</taxon>
        <taxon>Bacillati</taxon>
        <taxon>Actinomycetota</taxon>
        <taxon>Actinomycetes</taxon>
        <taxon>Kitasatosporales</taxon>
        <taxon>Streptomycetaceae</taxon>
        <taxon>Streptomyces</taxon>
    </lineage>
</organism>
<keyword evidence="3" id="KW-1185">Reference proteome</keyword>
<protein>
    <recommendedName>
        <fullName evidence="4">Transposase</fullName>
    </recommendedName>
</protein>
<name>A0ABP7Z595_9ACTN</name>
<feature type="region of interest" description="Disordered" evidence="1">
    <location>
        <begin position="70"/>
        <end position="96"/>
    </location>
</feature>
<dbReference type="Proteomes" id="UP001501845">
    <property type="component" value="Unassembled WGS sequence"/>
</dbReference>
<evidence type="ECO:0000256" key="1">
    <source>
        <dbReference type="SAM" id="MobiDB-lite"/>
    </source>
</evidence>
<proteinExistence type="predicted"/>
<gene>
    <name evidence="2" type="ORF">GCM10022285_54320</name>
</gene>
<evidence type="ECO:0000313" key="2">
    <source>
        <dbReference type="EMBL" id="GAA4147275.1"/>
    </source>
</evidence>
<reference evidence="3" key="1">
    <citation type="journal article" date="2019" name="Int. J. Syst. Evol. Microbiol.">
        <title>The Global Catalogue of Microorganisms (GCM) 10K type strain sequencing project: providing services to taxonomists for standard genome sequencing and annotation.</title>
        <authorList>
            <consortium name="The Broad Institute Genomics Platform"/>
            <consortium name="The Broad Institute Genome Sequencing Center for Infectious Disease"/>
            <person name="Wu L."/>
            <person name="Ma J."/>
        </authorList>
    </citation>
    <scope>NUCLEOTIDE SEQUENCE [LARGE SCALE GENOMIC DNA]</scope>
    <source>
        <strain evidence="3">JCM 17589</strain>
    </source>
</reference>